<reference evidence="5 6" key="1">
    <citation type="submission" date="2018-11" db="EMBL/GenBank/DDBJ databases">
        <authorList>
            <person name="Criscuolo A."/>
        </authorList>
    </citation>
    <scope>NUCLEOTIDE SEQUENCE [LARGE SCALE GENOMIC DNA]</scope>
    <source>
        <strain evidence="5">ACIP111625</strain>
    </source>
</reference>
<dbReference type="Pfam" id="PF07729">
    <property type="entry name" value="FCD"/>
    <property type="match status" value="1"/>
</dbReference>
<dbReference type="GO" id="GO:0003700">
    <property type="term" value="F:DNA-binding transcription factor activity"/>
    <property type="evidence" value="ECO:0007669"/>
    <property type="project" value="InterPro"/>
</dbReference>
<dbReference type="CDD" id="cd07377">
    <property type="entry name" value="WHTH_GntR"/>
    <property type="match status" value="1"/>
</dbReference>
<dbReference type="AlphaFoldDB" id="A0A3P5X3D8"/>
<dbReference type="PANTHER" id="PTHR43537">
    <property type="entry name" value="TRANSCRIPTIONAL REGULATOR, GNTR FAMILY"/>
    <property type="match status" value="1"/>
</dbReference>
<dbReference type="InterPro" id="IPR011711">
    <property type="entry name" value="GntR_C"/>
</dbReference>
<dbReference type="Pfam" id="PF00392">
    <property type="entry name" value="GntR"/>
    <property type="match status" value="1"/>
</dbReference>
<sequence length="221" mass="25724">MPRKSSENRSGDDKVTALCNALREAIIFGRYRPREHLVEEELNERFGATRHTIRSAFVELDRMGLVERRPNKGVIVRDFSIGELEELYEMREILQREVAARVPMPAAPEFIAELRRLNAAYLAAAETGDKEESSRINTDFHSLIHAASGNRFLVETLDQFWLRTSPIHWFALGDSNHLRNSYEDHNRMIDALERGDRERFIQTVTQHMYPALEAYKRVNRL</sequence>
<dbReference type="EMBL" id="UXAW01000045">
    <property type="protein sequence ID" value="VDC22677.1"/>
    <property type="molecule type" value="Genomic_DNA"/>
</dbReference>
<name>A0A3P5X3D8_9RHOB</name>
<evidence type="ECO:0000256" key="3">
    <source>
        <dbReference type="ARBA" id="ARBA00023163"/>
    </source>
</evidence>
<dbReference type="InterPro" id="IPR008920">
    <property type="entry name" value="TF_FadR/GntR_C"/>
</dbReference>
<dbReference type="InterPro" id="IPR000524">
    <property type="entry name" value="Tscrpt_reg_HTH_GntR"/>
</dbReference>
<dbReference type="SUPFAM" id="SSF46785">
    <property type="entry name" value="Winged helix' DNA-binding domain"/>
    <property type="match status" value="1"/>
</dbReference>
<proteinExistence type="predicted"/>
<keyword evidence="1" id="KW-0805">Transcription regulation</keyword>
<dbReference type="Proteomes" id="UP000277498">
    <property type="component" value="Unassembled WGS sequence"/>
</dbReference>
<dbReference type="OrthoDB" id="8638122at2"/>
<dbReference type="InterPro" id="IPR036388">
    <property type="entry name" value="WH-like_DNA-bd_sf"/>
</dbReference>
<evidence type="ECO:0000313" key="5">
    <source>
        <dbReference type="EMBL" id="VDC22677.1"/>
    </source>
</evidence>
<accession>A0A3P5X3D8</accession>
<dbReference type="Gene3D" id="1.20.120.530">
    <property type="entry name" value="GntR ligand-binding domain-like"/>
    <property type="match status" value="1"/>
</dbReference>
<dbReference type="PANTHER" id="PTHR43537:SF49">
    <property type="entry name" value="TRANSCRIPTIONAL REGULATORY PROTEIN"/>
    <property type="match status" value="1"/>
</dbReference>
<evidence type="ECO:0000259" key="4">
    <source>
        <dbReference type="PROSITE" id="PS50949"/>
    </source>
</evidence>
<dbReference type="Gene3D" id="1.10.10.10">
    <property type="entry name" value="Winged helix-like DNA-binding domain superfamily/Winged helix DNA-binding domain"/>
    <property type="match status" value="1"/>
</dbReference>
<feature type="domain" description="HTH gntR-type" evidence="4">
    <location>
        <begin position="12"/>
        <end position="79"/>
    </location>
</feature>
<evidence type="ECO:0000256" key="2">
    <source>
        <dbReference type="ARBA" id="ARBA00023125"/>
    </source>
</evidence>
<dbReference type="SUPFAM" id="SSF48008">
    <property type="entry name" value="GntR ligand-binding domain-like"/>
    <property type="match status" value="1"/>
</dbReference>
<keyword evidence="3" id="KW-0804">Transcription</keyword>
<keyword evidence="2" id="KW-0238">DNA-binding</keyword>
<dbReference type="InterPro" id="IPR036390">
    <property type="entry name" value="WH_DNA-bd_sf"/>
</dbReference>
<dbReference type="SMART" id="SM00895">
    <property type="entry name" value="FCD"/>
    <property type="match status" value="1"/>
</dbReference>
<protein>
    <submittedName>
        <fullName evidence="5">HTH-type transcriptional regulator McbR</fullName>
    </submittedName>
</protein>
<organism evidence="5 6">
    <name type="scientific">Pseudogemmobacter humi</name>
    <dbReference type="NCBI Taxonomy" id="2483812"/>
    <lineage>
        <taxon>Bacteria</taxon>
        <taxon>Pseudomonadati</taxon>
        <taxon>Pseudomonadota</taxon>
        <taxon>Alphaproteobacteria</taxon>
        <taxon>Rhodobacterales</taxon>
        <taxon>Paracoccaceae</taxon>
        <taxon>Pseudogemmobacter</taxon>
    </lineage>
</organism>
<gene>
    <name evidence="5" type="primary">mcbR_2</name>
    <name evidence="5" type="ORF">XINFAN_00848</name>
</gene>
<dbReference type="RefSeq" id="WP_160144533.1">
    <property type="nucleotide sequence ID" value="NZ_UXAW01000045.1"/>
</dbReference>
<keyword evidence="6" id="KW-1185">Reference proteome</keyword>
<evidence type="ECO:0000256" key="1">
    <source>
        <dbReference type="ARBA" id="ARBA00023015"/>
    </source>
</evidence>
<evidence type="ECO:0000313" key="6">
    <source>
        <dbReference type="Proteomes" id="UP000277498"/>
    </source>
</evidence>
<dbReference type="PROSITE" id="PS50949">
    <property type="entry name" value="HTH_GNTR"/>
    <property type="match status" value="1"/>
</dbReference>
<dbReference type="GO" id="GO:0003677">
    <property type="term" value="F:DNA binding"/>
    <property type="evidence" value="ECO:0007669"/>
    <property type="project" value="UniProtKB-KW"/>
</dbReference>
<dbReference type="SMART" id="SM00345">
    <property type="entry name" value="HTH_GNTR"/>
    <property type="match status" value="1"/>
</dbReference>